<dbReference type="EMBL" id="CAWYQH010000108">
    <property type="protein sequence ID" value="CAK8688709.1"/>
    <property type="molecule type" value="Genomic_DNA"/>
</dbReference>
<dbReference type="Gene3D" id="3.40.50.10140">
    <property type="entry name" value="Toll/interleukin-1 receptor homology (TIR) domain"/>
    <property type="match status" value="1"/>
</dbReference>
<evidence type="ECO:0000313" key="19">
    <source>
        <dbReference type="EMBL" id="CAK8688709.1"/>
    </source>
</evidence>
<evidence type="ECO:0000256" key="7">
    <source>
        <dbReference type="ARBA" id="ARBA00022737"/>
    </source>
</evidence>
<dbReference type="SUPFAM" id="SSF52200">
    <property type="entry name" value="Toll/Interleukin receptor TIR domain"/>
    <property type="match status" value="1"/>
</dbReference>
<keyword evidence="5 16" id="KW-0812">Transmembrane</keyword>
<keyword evidence="9" id="KW-0391">Immunity</keyword>
<dbReference type="PANTHER" id="PTHR47410:SF5">
    <property type="entry name" value="TOLL-LIKE RECEPTOR 3"/>
    <property type="match status" value="1"/>
</dbReference>
<keyword evidence="20" id="KW-1185">Reference proteome</keyword>
<accession>A0ABP0GDJ6</accession>
<dbReference type="InterPro" id="IPR026906">
    <property type="entry name" value="LRR_5"/>
</dbReference>
<dbReference type="Pfam" id="PF13855">
    <property type="entry name" value="LRR_8"/>
    <property type="match status" value="3"/>
</dbReference>
<keyword evidence="7" id="KW-0677">Repeat</keyword>
<keyword evidence="13" id="KW-0325">Glycoprotein</keyword>
<feature type="transmembrane region" description="Helical" evidence="16">
    <location>
        <begin position="857"/>
        <end position="882"/>
    </location>
</feature>
<evidence type="ECO:0000256" key="15">
    <source>
        <dbReference type="ARBA" id="ARBA00046288"/>
    </source>
</evidence>
<dbReference type="InterPro" id="IPR035897">
    <property type="entry name" value="Toll_tir_struct_dom_sf"/>
</dbReference>
<keyword evidence="3" id="KW-0399">Innate immunity</keyword>
<evidence type="ECO:0000256" key="12">
    <source>
        <dbReference type="ARBA" id="ARBA00023170"/>
    </source>
</evidence>
<evidence type="ECO:0000256" key="4">
    <source>
        <dbReference type="ARBA" id="ARBA00022614"/>
    </source>
</evidence>
<protein>
    <recommendedName>
        <fullName evidence="18">TIR domain-containing protein</fullName>
    </recommendedName>
</protein>
<dbReference type="SMART" id="SM00255">
    <property type="entry name" value="TIR"/>
    <property type="match status" value="1"/>
</dbReference>
<name>A0ABP0GDJ6_CLALP</name>
<proteinExistence type="inferred from homology"/>
<evidence type="ECO:0000256" key="1">
    <source>
        <dbReference type="ARBA" id="ARBA00004177"/>
    </source>
</evidence>
<evidence type="ECO:0000256" key="14">
    <source>
        <dbReference type="ARBA" id="ARBA00023198"/>
    </source>
</evidence>
<sequence length="1064" mass="120064">MLRLIFLLCLCHLIDGNRDLLNPCDAFTVQGKNVFRQYFTDRYTFMSSVPTWFDRNLQYENCSRRGLLYVPRLVASEAEILDLSFNLIRRVGAHDFDAFAKVVYLKLTGNCVKNGFESLAQVPACDGKVYIKDDAFRPLVNLKMLDLDLNFLHRYPNYLPSSILFVNIGQTSLQDETSRLKKTLASVEVFYAAYNCVLTDVTDGCPGNFTISGPISQSLRILELSGNNWTAVPSYLFGKKLQFLSLSSNPINKLKKNDFKGAENLVKLDLAGMFQPVQLELGVFDGLVQLEVLYLVGNAIEFIPLDIFKNNKKLTHLDLSMNCLIFFILDPVFLVGLTKLTHLDLSFNGNCGEQVHASTPTLRLGQSYANLTSLESFVLGAYPEMTRKVTDVGAVVEIQEIDKFSFSNLENLDSLAMLSLSFCGIRQITQNALSRLRYLTSILISGNKITSFNSSRGYVSFQKSSSSAELQPLGSKTPICRNASCEYVSMAEIQNVCQLSWITDYSNNWITSVHPGQIPLIPSVTNLDLSYNLIQIIYDGDFRYLPYLCRLNLANNPLKMIETRSMYGLSFLQDFNFGSAHGGYKIDLDFMAQFQPSKFLDVRWLGQNTEVFDSLIDWHRHNRSTNITGVSGLDITGNQIQLSLYVSSKSIFATFVSLEVLTLRKCSILTPLPQRFLFSLPRLVVLDMSDNLLREIPVSEIRPLTKLVSLNFDRNSITRLSGDVLSHLPNLQIFSAIDNKISYISANFFGNATLSELNLSQNRIKDLDASVFTKALLLSVQLLDLRWNELDCSCGKLNTFYLWYRSDVSLKADLPGFLPTCSEEIDEYFGGCIACYTPSSLRGLSLARYGFNTSCDLFYAGTLCAVFASIMITFLLAGLIIFSKWFKRLIFRHIHEAFRIHSVIDSDENPLLSRYHAFLLYDHENAELGDWVDDLLIPAMNNGFPSLAIKVSGRDNSCGVAPTQQLMEYVIESRKTIVLLSDKFCQTPKCKLVLSAIQEMECSEQTSRMILVAWNGKKSVKVPEVAQRTRNKRNSSLLYFDSFRDDPVLFFEALRSAVICNYDS</sequence>
<evidence type="ECO:0000256" key="10">
    <source>
        <dbReference type="ARBA" id="ARBA00022989"/>
    </source>
</evidence>
<evidence type="ECO:0000256" key="5">
    <source>
        <dbReference type="ARBA" id="ARBA00022692"/>
    </source>
</evidence>
<reference evidence="19 20" key="1">
    <citation type="submission" date="2024-02" db="EMBL/GenBank/DDBJ databases">
        <authorList>
            <person name="Daric V."/>
            <person name="Darras S."/>
        </authorList>
    </citation>
    <scope>NUCLEOTIDE SEQUENCE [LARGE SCALE GENOMIC DNA]</scope>
</reference>
<dbReference type="InterPro" id="IPR001611">
    <property type="entry name" value="Leu-rich_rpt"/>
</dbReference>
<dbReference type="InterPro" id="IPR003591">
    <property type="entry name" value="Leu-rich_rpt_typical-subtyp"/>
</dbReference>
<keyword evidence="11 16" id="KW-0472">Membrane</keyword>
<evidence type="ECO:0000259" key="18">
    <source>
        <dbReference type="PROSITE" id="PS50104"/>
    </source>
</evidence>
<evidence type="ECO:0000256" key="17">
    <source>
        <dbReference type="SAM" id="SignalP"/>
    </source>
</evidence>
<evidence type="ECO:0000256" key="16">
    <source>
        <dbReference type="SAM" id="Phobius"/>
    </source>
</evidence>
<evidence type="ECO:0000256" key="11">
    <source>
        <dbReference type="ARBA" id="ARBA00023136"/>
    </source>
</evidence>
<keyword evidence="14" id="KW-0395">Inflammatory response</keyword>
<evidence type="ECO:0000256" key="9">
    <source>
        <dbReference type="ARBA" id="ARBA00022859"/>
    </source>
</evidence>
<feature type="chain" id="PRO_5046735431" description="TIR domain-containing protein" evidence="17">
    <location>
        <begin position="17"/>
        <end position="1064"/>
    </location>
</feature>
<dbReference type="Proteomes" id="UP001642483">
    <property type="component" value="Unassembled WGS sequence"/>
</dbReference>
<evidence type="ECO:0000256" key="2">
    <source>
        <dbReference type="ARBA" id="ARBA00009634"/>
    </source>
</evidence>
<evidence type="ECO:0000256" key="3">
    <source>
        <dbReference type="ARBA" id="ARBA00022588"/>
    </source>
</evidence>
<dbReference type="PANTHER" id="PTHR47410">
    <property type="entry name" value="TOLL-LIKE RECEPTOR 7-RELATED"/>
    <property type="match status" value="1"/>
</dbReference>
<dbReference type="Pfam" id="PF13306">
    <property type="entry name" value="LRR_5"/>
    <property type="match status" value="1"/>
</dbReference>
<dbReference type="InterPro" id="IPR032675">
    <property type="entry name" value="LRR_dom_sf"/>
</dbReference>
<feature type="domain" description="TIR" evidence="18">
    <location>
        <begin position="913"/>
        <end position="1058"/>
    </location>
</feature>
<dbReference type="PROSITE" id="PS50104">
    <property type="entry name" value="TIR"/>
    <property type="match status" value="1"/>
</dbReference>
<dbReference type="Gene3D" id="3.80.10.10">
    <property type="entry name" value="Ribonuclease Inhibitor"/>
    <property type="match status" value="1"/>
</dbReference>
<gene>
    <name evidence="19" type="ORF">CVLEPA_LOCUS20694</name>
</gene>
<organism evidence="19 20">
    <name type="scientific">Clavelina lepadiformis</name>
    <name type="common">Light-bulb sea squirt</name>
    <name type="synonym">Ascidia lepadiformis</name>
    <dbReference type="NCBI Taxonomy" id="159417"/>
    <lineage>
        <taxon>Eukaryota</taxon>
        <taxon>Metazoa</taxon>
        <taxon>Chordata</taxon>
        <taxon>Tunicata</taxon>
        <taxon>Ascidiacea</taxon>
        <taxon>Aplousobranchia</taxon>
        <taxon>Clavelinidae</taxon>
        <taxon>Clavelina</taxon>
    </lineage>
</organism>
<dbReference type="InterPro" id="IPR000157">
    <property type="entry name" value="TIR_dom"/>
</dbReference>
<comment type="subcellular location">
    <subcellularLocation>
        <location evidence="15">Endomembrane system</location>
        <topology evidence="15">Single-pass type I membrane protein</topology>
    </subcellularLocation>
    <subcellularLocation>
        <location evidence="1">Endosome</location>
    </subcellularLocation>
</comment>
<dbReference type="PROSITE" id="PS51450">
    <property type="entry name" value="LRR"/>
    <property type="match status" value="1"/>
</dbReference>
<keyword evidence="12" id="KW-0675">Receptor</keyword>
<feature type="signal peptide" evidence="17">
    <location>
        <begin position="1"/>
        <end position="16"/>
    </location>
</feature>
<keyword evidence="6 17" id="KW-0732">Signal</keyword>
<evidence type="ECO:0000313" key="20">
    <source>
        <dbReference type="Proteomes" id="UP001642483"/>
    </source>
</evidence>
<evidence type="ECO:0000256" key="6">
    <source>
        <dbReference type="ARBA" id="ARBA00022729"/>
    </source>
</evidence>
<dbReference type="SUPFAM" id="SSF52058">
    <property type="entry name" value="L domain-like"/>
    <property type="match status" value="3"/>
</dbReference>
<evidence type="ECO:0000256" key="8">
    <source>
        <dbReference type="ARBA" id="ARBA00022753"/>
    </source>
</evidence>
<keyword evidence="8" id="KW-0967">Endosome</keyword>
<comment type="similarity">
    <text evidence="2">Belongs to the Toll-like receptor family.</text>
</comment>
<evidence type="ECO:0000256" key="13">
    <source>
        <dbReference type="ARBA" id="ARBA00023180"/>
    </source>
</evidence>
<keyword evidence="4" id="KW-0433">Leucine-rich repeat</keyword>
<dbReference type="SMART" id="SM00369">
    <property type="entry name" value="LRR_TYP"/>
    <property type="match status" value="11"/>
</dbReference>
<keyword evidence="10 16" id="KW-1133">Transmembrane helix</keyword>
<comment type="caution">
    <text evidence="19">The sequence shown here is derived from an EMBL/GenBank/DDBJ whole genome shotgun (WGS) entry which is preliminary data.</text>
</comment>